<dbReference type="PANTHER" id="PTHR22617:SF23">
    <property type="entry name" value="CHEMOTAXIS PROTEIN CHEW"/>
    <property type="match status" value="1"/>
</dbReference>
<dbReference type="EMBL" id="FOJY01000004">
    <property type="protein sequence ID" value="SFA86651.1"/>
    <property type="molecule type" value="Genomic_DNA"/>
</dbReference>
<dbReference type="InterPro" id="IPR039315">
    <property type="entry name" value="CheW"/>
</dbReference>
<dbReference type="Gene3D" id="2.40.50.180">
    <property type="entry name" value="CheA-289, Domain 4"/>
    <property type="match status" value="1"/>
</dbReference>
<evidence type="ECO:0000313" key="2">
    <source>
        <dbReference type="EMBL" id="SFA86651.1"/>
    </source>
</evidence>
<evidence type="ECO:0000313" key="3">
    <source>
        <dbReference type="Proteomes" id="UP000198838"/>
    </source>
</evidence>
<keyword evidence="3" id="KW-1185">Reference proteome</keyword>
<dbReference type="GO" id="GO:0007165">
    <property type="term" value="P:signal transduction"/>
    <property type="evidence" value="ECO:0007669"/>
    <property type="project" value="InterPro"/>
</dbReference>
<dbReference type="Gene3D" id="2.30.30.40">
    <property type="entry name" value="SH3 Domains"/>
    <property type="match status" value="1"/>
</dbReference>
<protein>
    <submittedName>
        <fullName evidence="2">Purine-binding chemotaxis protein CheW</fullName>
    </submittedName>
</protein>
<dbReference type="OrthoDB" id="9794382at2"/>
<evidence type="ECO:0000259" key="1">
    <source>
        <dbReference type="PROSITE" id="PS50851"/>
    </source>
</evidence>
<proteinExistence type="predicted"/>
<name>A0A1I0WDE2_9FIRM</name>
<accession>A0A1I0WDE2</accession>
<dbReference type="GO" id="GO:0005829">
    <property type="term" value="C:cytosol"/>
    <property type="evidence" value="ECO:0007669"/>
    <property type="project" value="TreeGrafter"/>
</dbReference>
<dbReference type="STRING" id="1120918.SAMN05216249_10410"/>
<dbReference type="InterPro" id="IPR036061">
    <property type="entry name" value="CheW-like_dom_sf"/>
</dbReference>
<dbReference type="GO" id="GO:0006935">
    <property type="term" value="P:chemotaxis"/>
    <property type="evidence" value="ECO:0007669"/>
    <property type="project" value="InterPro"/>
</dbReference>
<dbReference type="Pfam" id="PF01584">
    <property type="entry name" value="CheW"/>
    <property type="match status" value="1"/>
</dbReference>
<reference evidence="2 3" key="1">
    <citation type="submission" date="2016-10" db="EMBL/GenBank/DDBJ databases">
        <authorList>
            <person name="de Groot N.N."/>
        </authorList>
    </citation>
    <scope>NUCLEOTIDE SEQUENCE [LARGE SCALE GENOMIC DNA]</scope>
    <source>
        <strain evidence="2 3">DSM 5522</strain>
    </source>
</reference>
<sequence>MAEEIMDVNEDESEDTQKDKFMTFKSGNEEFAIELQYVSEIVEMQRITEIPETEDYIKGLINLRGKIIPVIDVRIRFKQDPIEYTDRTCIIITNIKSTVVGLIVEKIAGVVTLKSEDIVPPPQVSELQRRNKYVYGLGKSGDSVKLLLSPEKLIRDEDMETLEEMADYEEN</sequence>
<dbReference type="PROSITE" id="PS50851">
    <property type="entry name" value="CHEW"/>
    <property type="match status" value="1"/>
</dbReference>
<gene>
    <name evidence="2" type="ORF">SAMN05216249_10410</name>
</gene>
<dbReference type="RefSeq" id="WP_092870676.1">
    <property type="nucleotide sequence ID" value="NZ_FOJY01000004.1"/>
</dbReference>
<organism evidence="2 3">
    <name type="scientific">Acetitomaculum ruminis DSM 5522</name>
    <dbReference type="NCBI Taxonomy" id="1120918"/>
    <lineage>
        <taxon>Bacteria</taxon>
        <taxon>Bacillati</taxon>
        <taxon>Bacillota</taxon>
        <taxon>Clostridia</taxon>
        <taxon>Lachnospirales</taxon>
        <taxon>Lachnospiraceae</taxon>
        <taxon>Acetitomaculum</taxon>
    </lineage>
</organism>
<dbReference type="InterPro" id="IPR002545">
    <property type="entry name" value="CheW-lke_dom"/>
</dbReference>
<dbReference type="AlphaFoldDB" id="A0A1I0WDE2"/>
<feature type="domain" description="CheW-like" evidence="1">
    <location>
        <begin position="18"/>
        <end position="159"/>
    </location>
</feature>
<dbReference type="SUPFAM" id="SSF50341">
    <property type="entry name" value="CheW-like"/>
    <property type="match status" value="1"/>
</dbReference>
<dbReference type="SMART" id="SM00260">
    <property type="entry name" value="CheW"/>
    <property type="match status" value="1"/>
</dbReference>
<dbReference type="Proteomes" id="UP000198838">
    <property type="component" value="Unassembled WGS sequence"/>
</dbReference>
<dbReference type="PANTHER" id="PTHR22617">
    <property type="entry name" value="CHEMOTAXIS SENSOR HISTIDINE KINASE-RELATED"/>
    <property type="match status" value="1"/>
</dbReference>